<proteinExistence type="inferred from homology"/>
<evidence type="ECO:0000313" key="8">
    <source>
        <dbReference type="Proteomes" id="UP000593562"/>
    </source>
</evidence>
<dbReference type="GO" id="GO:0000712">
    <property type="term" value="P:resolution of meiotic recombination intermediates"/>
    <property type="evidence" value="ECO:0007669"/>
    <property type="project" value="TreeGrafter"/>
</dbReference>
<organism evidence="7 8">
    <name type="scientific">Tripterygium wilfordii</name>
    <name type="common">Thunder God vine</name>
    <dbReference type="NCBI Taxonomy" id="458696"/>
    <lineage>
        <taxon>Eukaryota</taxon>
        <taxon>Viridiplantae</taxon>
        <taxon>Streptophyta</taxon>
        <taxon>Embryophyta</taxon>
        <taxon>Tracheophyta</taxon>
        <taxon>Spermatophyta</taxon>
        <taxon>Magnoliopsida</taxon>
        <taxon>eudicotyledons</taxon>
        <taxon>Gunneridae</taxon>
        <taxon>Pentapetalae</taxon>
        <taxon>rosids</taxon>
        <taxon>fabids</taxon>
        <taxon>Celastrales</taxon>
        <taxon>Celastraceae</taxon>
        <taxon>Tripterygium</taxon>
    </lineage>
</organism>
<evidence type="ECO:0000256" key="4">
    <source>
        <dbReference type="SAM" id="MobiDB-lite"/>
    </source>
</evidence>
<dbReference type="Pfam" id="PF16099">
    <property type="entry name" value="RMI1_C"/>
    <property type="match status" value="1"/>
</dbReference>
<dbReference type="GO" id="GO:0000166">
    <property type="term" value="F:nucleotide binding"/>
    <property type="evidence" value="ECO:0007669"/>
    <property type="project" value="InterPro"/>
</dbReference>
<dbReference type="FunFam" id="2.40.50.770:FF:000004">
    <property type="entry name" value="RecQ-mediated instability protein (DUF1767)"/>
    <property type="match status" value="1"/>
</dbReference>
<name>A0A7J7CA42_TRIWF</name>
<gene>
    <name evidence="7" type="ORF">HS088_TW19G00573</name>
</gene>
<dbReference type="PANTHER" id="PTHR14790">
    <property type="entry name" value="RECQ-MEDIATED GENOME INSTABILITY PROTEIN 1 RMI1"/>
    <property type="match status" value="1"/>
</dbReference>
<feature type="domain" description="RecQ mediated genome instability protein 1 OB-fold" evidence="5">
    <location>
        <begin position="171"/>
        <end position="281"/>
    </location>
</feature>
<comment type="similarity">
    <text evidence="1">Belongs to the RMI1 family.</text>
</comment>
<dbReference type="InterPro" id="IPR042470">
    <property type="entry name" value="RMI1_N_C_sf"/>
</dbReference>
<evidence type="ECO:0000256" key="2">
    <source>
        <dbReference type="ARBA" id="ARBA00018987"/>
    </source>
</evidence>
<dbReference type="AlphaFoldDB" id="A0A7J7CA42"/>
<dbReference type="Pfam" id="PF08585">
    <property type="entry name" value="RMI1_N_C"/>
    <property type="match status" value="1"/>
</dbReference>
<dbReference type="PANTHER" id="PTHR14790:SF15">
    <property type="entry name" value="RECQ-MEDIATED GENOME INSTABILITY PROTEIN 1"/>
    <property type="match status" value="1"/>
</dbReference>
<comment type="caution">
    <text evidence="7">The sequence shown here is derived from an EMBL/GenBank/DDBJ whole genome shotgun (WGS) entry which is preliminary data.</text>
</comment>
<dbReference type="Gene3D" id="2.40.50.770">
    <property type="entry name" value="RecQ-mediated genome instability protein Rmi1, C-terminal domain"/>
    <property type="match status" value="1"/>
</dbReference>
<dbReference type="InterPro" id="IPR013894">
    <property type="entry name" value="RMI1_OB"/>
</dbReference>
<dbReference type="SMART" id="SM01161">
    <property type="entry name" value="DUF1767"/>
    <property type="match status" value="1"/>
</dbReference>
<evidence type="ECO:0000256" key="3">
    <source>
        <dbReference type="ARBA" id="ARBA00077519"/>
    </source>
</evidence>
<dbReference type="InParanoid" id="A0A7J7CA42"/>
<dbReference type="OrthoDB" id="341511at2759"/>
<protein>
    <recommendedName>
        <fullName evidence="2">RecQ-mediated genome instability protein 1</fullName>
    </recommendedName>
    <alternativeName>
        <fullName evidence="3">BLM-associated protein of 75 kDa homolog</fullName>
    </alternativeName>
</protein>
<dbReference type="GO" id="GO:0000724">
    <property type="term" value="P:double-strand break repair via homologous recombination"/>
    <property type="evidence" value="ECO:0007669"/>
    <property type="project" value="TreeGrafter"/>
</dbReference>
<sequence>MPARRLRLSYSDEDEEEEHNHQQSPGGGAQLQGPTSTHQPLTQSFSNQNPSPIPIPNPTEAITISDGDEEFIDASENISPPSPLLPVALDNFFQPPQMASVVSAMESTGCPVGDFLLTLGLKLKKEWLDSCMEGLGHYIAGFSSLDVAAKAKHCFKEYLFSDMNYSGGGVLPHNVKSLHLVDLPGPFVLQVDEIVNISSPLRGRYEERPAGIKRCLKLSMTDGEQRVFGMEYRAIRNLHVLAPAGLKVAIRNVHIRHGLMMLVPESIEVLGGIVEELDLARQRLVKEVNKPPRGKRTRSGVAPSLANRATLAAWPSDGVNSHGQSNVPDNVVGHNQNSLPHNTTLLRAESQGTTSSVSETGVRHRRLEEFTVPMNGEPTVANSLSNIVSNVEEMHIDALLVDEVNASSNQDSGPSFVPNDSHMVDEFEHPILLSGDQEIPFTYIANLSAKLATMRDNSPSVQGNIKCFLTGVKGFQYKRRTTYELRAYVDDGSLISEILIDHNVVQRGIGYSPVEVTAALSSSDKKIVSDMKETLKQFQIFLANFEGTMLVEMNGTSSLPIALEMSQGCPGSDAWLLFRRVSSFTTAQTPQHQPLDPIEIPP</sequence>
<evidence type="ECO:0000256" key="1">
    <source>
        <dbReference type="ARBA" id="ARBA00006395"/>
    </source>
</evidence>
<dbReference type="Proteomes" id="UP000593562">
    <property type="component" value="Unassembled WGS sequence"/>
</dbReference>
<evidence type="ECO:0000313" key="7">
    <source>
        <dbReference type="EMBL" id="KAF5730970.1"/>
    </source>
</evidence>
<dbReference type="GO" id="GO:0031422">
    <property type="term" value="C:RecQ family helicase-topoisomerase III complex"/>
    <property type="evidence" value="ECO:0007669"/>
    <property type="project" value="TreeGrafter"/>
</dbReference>
<keyword evidence="8" id="KW-1185">Reference proteome</keyword>
<evidence type="ECO:0000259" key="5">
    <source>
        <dbReference type="Pfam" id="PF08585"/>
    </source>
</evidence>
<accession>A0A7J7CA42</accession>
<dbReference type="GO" id="GO:0016604">
    <property type="term" value="C:nuclear body"/>
    <property type="evidence" value="ECO:0007669"/>
    <property type="project" value="TreeGrafter"/>
</dbReference>
<dbReference type="EMBL" id="JAAARO010000019">
    <property type="protein sequence ID" value="KAF5730970.1"/>
    <property type="molecule type" value="Genomic_DNA"/>
</dbReference>
<evidence type="ECO:0000259" key="6">
    <source>
        <dbReference type="Pfam" id="PF16099"/>
    </source>
</evidence>
<dbReference type="FunCoup" id="A0A7J7CA42">
    <property type="interactions" value="200"/>
</dbReference>
<feature type="compositionally biased region" description="Polar residues" evidence="4">
    <location>
        <begin position="32"/>
        <end position="42"/>
    </location>
</feature>
<feature type="region of interest" description="Disordered" evidence="4">
    <location>
        <begin position="1"/>
        <end position="62"/>
    </location>
</feature>
<feature type="domain" description="RecQ-mediated genome instability protein 1 C-terminal OB-fold" evidence="6">
    <location>
        <begin position="439"/>
        <end position="581"/>
    </location>
</feature>
<reference evidence="7 8" key="1">
    <citation type="journal article" date="2020" name="Nat. Commun.">
        <title>Genome of Tripterygium wilfordii and identification of cytochrome P450 involved in triptolide biosynthesis.</title>
        <authorList>
            <person name="Tu L."/>
            <person name="Su P."/>
            <person name="Zhang Z."/>
            <person name="Gao L."/>
            <person name="Wang J."/>
            <person name="Hu T."/>
            <person name="Zhou J."/>
            <person name="Zhang Y."/>
            <person name="Zhao Y."/>
            <person name="Liu Y."/>
            <person name="Song Y."/>
            <person name="Tong Y."/>
            <person name="Lu Y."/>
            <person name="Yang J."/>
            <person name="Xu C."/>
            <person name="Jia M."/>
            <person name="Peters R.J."/>
            <person name="Huang L."/>
            <person name="Gao W."/>
        </authorList>
    </citation>
    <scope>NUCLEOTIDE SEQUENCE [LARGE SCALE GENOMIC DNA]</scope>
    <source>
        <strain evidence="8">cv. XIE 37</strain>
        <tissue evidence="7">Leaf</tissue>
    </source>
</reference>
<dbReference type="InterPro" id="IPR032199">
    <property type="entry name" value="RMI1_C"/>
</dbReference>